<dbReference type="EMBL" id="ADVR01000116">
    <property type="protein sequence ID" value="EFO79366.1"/>
    <property type="molecule type" value="Genomic_DNA"/>
</dbReference>
<dbReference type="Pfam" id="PF00294">
    <property type="entry name" value="PfkB"/>
    <property type="match status" value="1"/>
</dbReference>
<organism evidence="2 3">
    <name type="scientific">Oscillochloris trichoides DG-6</name>
    <dbReference type="NCBI Taxonomy" id="765420"/>
    <lineage>
        <taxon>Bacteria</taxon>
        <taxon>Bacillati</taxon>
        <taxon>Chloroflexota</taxon>
        <taxon>Chloroflexia</taxon>
        <taxon>Chloroflexales</taxon>
        <taxon>Chloroflexineae</taxon>
        <taxon>Oscillochloridaceae</taxon>
        <taxon>Oscillochloris</taxon>
    </lineage>
</organism>
<dbReference type="STRING" id="765420.OSCT_2804"/>
<accession>E1IHK3</accession>
<keyword evidence="3" id="KW-1185">Reference proteome</keyword>
<dbReference type="Proteomes" id="UP000054010">
    <property type="component" value="Unassembled WGS sequence"/>
</dbReference>
<name>E1IHK3_9CHLR</name>
<proteinExistence type="predicted"/>
<dbReference type="Gene3D" id="3.40.1190.20">
    <property type="match status" value="1"/>
</dbReference>
<dbReference type="PANTHER" id="PTHR42774">
    <property type="entry name" value="PHOSPHOTRANSFERASE SYSTEM TRANSPORT PROTEIN"/>
    <property type="match status" value="1"/>
</dbReference>
<dbReference type="InterPro" id="IPR011611">
    <property type="entry name" value="PfkB_dom"/>
</dbReference>
<feature type="domain" description="Carbohydrate kinase PfkB" evidence="1">
    <location>
        <begin position="5"/>
        <end position="284"/>
    </location>
</feature>
<sequence>MHYDVVGLGTAAHDLIGVASEAPQLGRKQPISTWIEAGGGPVPTALVALSRLGARTCMIGAVGDDSYGTRIIHDLAAEGVDICGMQVHPGNSHVAFVLAEPGSDRRSVWFRTDPSVLAAVQVDHALITRGRALHLDTYTGTAGLQAAHWAREAGIPVMIDAERVRDTTMDLLPLCTWLVVSANFGRTVTGAEPAAAAQELHERYGQMVVVTAGEAGSWCAHNGDLFHTPAFPVTPLDTTGCGDVFHGGLLFALLRGDPPRAAIRFASAVAALKTRAYGGRAGIPNLAEVEAFLQG</sequence>
<evidence type="ECO:0000313" key="2">
    <source>
        <dbReference type="EMBL" id="EFO79366.1"/>
    </source>
</evidence>
<dbReference type="HOGENOM" id="CLU_027634_2_2_0"/>
<evidence type="ECO:0000313" key="3">
    <source>
        <dbReference type="Proteomes" id="UP000054010"/>
    </source>
</evidence>
<gene>
    <name evidence="2" type="ORF">OSCT_2804</name>
</gene>
<comment type="caution">
    <text evidence="2">The sequence shown here is derived from an EMBL/GenBank/DDBJ whole genome shotgun (WGS) entry which is preliminary data.</text>
</comment>
<dbReference type="eggNOG" id="COG0524">
    <property type="taxonomic scope" value="Bacteria"/>
</dbReference>
<dbReference type="InterPro" id="IPR029056">
    <property type="entry name" value="Ribokinase-like"/>
</dbReference>
<dbReference type="PANTHER" id="PTHR42774:SF3">
    <property type="entry name" value="KETOHEXOKINASE"/>
    <property type="match status" value="1"/>
</dbReference>
<reference evidence="2 3" key="1">
    <citation type="journal article" date="2011" name="J. Bacteriol.">
        <title>Draft genome sequence of the anoxygenic filamentous phototrophic bacterium Oscillochloris trichoides subsp. DG-6.</title>
        <authorList>
            <person name="Kuznetsov B.B."/>
            <person name="Ivanovsky R.N."/>
            <person name="Keppen O.I."/>
            <person name="Sukhacheva M.V."/>
            <person name="Bumazhkin B.K."/>
            <person name="Patutina E.O."/>
            <person name="Beletsky A.V."/>
            <person name="Mardanov A.V."/>
            <person name="Baslerov R.V."/>
            <person name="Panteleeva A.N."/>
            <person name="Kolganova T.V."/>
            <person name="Ravin N.V."/>
            <person name="Skryabin K.G."/>
        </authorList>
    </citation>
    <scope>NUCLEOTIDE SEQUENCE [LARGE SCALE GENOMIC DNA]</scope>
    <source>
        <strain evidence="2 3">DG-6</strain>
    </source>
</reference>
<dbReference type="InterPro" id="IPR052562">
    <property type="entry name" value="Ketohexokinase-related"/>
</dbReference>
<dbReference type="AlphaFoldDB" id="E1IHK3"/>
<protein>
    <submittedName>
        <fullName evidence="2">PfkB domain protein</fullName>
    </submittedName>
</protein>
<evidence type="ECO:0000259" key="1">
    <source>
        <dbReference type="Pfam" id="PF00294"/>
    </source>
</evidence>
<dbReference type="SUPFAM" id="SSF53613">
    <property type="entry name" value="Ribokinase-like"/>
    <property type="match status" value="1"/>
</dbReference>